<evidence type="ECO:0000313" key="8">
    <source>
        <dbReference type="Proteomes" id="UP001165121"/>
    </source>
</evidence>
<protein>
    <submittedName>
        <fullName evidence="7">Unnamed protein product</fullName>
    </submittedName>
</protein>
<dbReference type="InterPro" id="IPR023346">
    <property type="entry name" value="Lysozyme-like_dom_sf"/>
</dbReference>
<feature type="domain" description="Glycoside hydrolase family 19 catalytic" evidence="6">
    <location>
        <begin position="130"/>
        <end position="255"/>
    </location>
</feature>
<feature type="disulfide bond" evidence="3">
    <location>
        <begin position="135"/>
        <end position="142"/>
    </location>
</feature>
<feature type="region of interest" description="Disordered" evidence="4">
    <location>
        <begin position="37"/>
        <end position="69"/>
    </location>
</feature>
<evidence type="ECO:0000256" key="1">
    <source>
        <dbReference type="ARBA" id="ARBA00022821"/>
    </source>
</evidence>
<dbReference type="InterPro" id="IPR016283">
    <property type="entry name" value="Glyco_hydro_19"/>
</dbReference>
<dbReference type="GO" id="GO:0050832">
    <property type="term" value="P:defense response to fungus"/>
    <property type="evidence" value="ECO:0007669"/>
    <property type="project" value="UniProtKB-ARBA"/>
</dbReference>
<evidence type="ECO:0000256" key="5">
    <source>
        <dbReference type="SAM" id="SignalP"/>
    </source>
</evidence>
<dbReference type="SUPFAM" id="SSF53955">
    <property type="entry name" value="Lysozyme-like"/>
    <property type="match status" value="1"/>
</dbReference>
<comment type="caution">
    <text evidence="7">The sequence shown here is derived from an EMBL/GenBank/DDBJ whole genome shotgun (WGS) entry which is preliminary data.</text>
</comment>
<dbReference type="AlphaFoldDB" id="A0A9W7CNF5"/>
<dbReference type="GO" id="GO:0016998">
    <property type="term" value="P:cell wall macromolecule catabolic process"/>
    <property type="evidence" value="ECO:0007669"/>
    <property type="project" value="InterPro"/>
</dbReference>
<evidence type="ECO:0000259" key="6">
    <source>
        <dbReference type="Pfam" id="PF00182"/>
    </source>
</evidence>
<feature type="signal peptide" evidence="5">
    <location>
        <begin position="1"/>
        <end position="18"/>
    </location>
</feature>
<gene>
    <name evidence="7" type="ORF">Pfra01_000793700</name>
</gene>
<dbReference type="GO" id="GO:0005975">
    <property type="term" value="P:carbohydrate metabolic process"/>
    <property type="evidence" value="ECO:0007669"/>
    <property type="project" value="InterPro"/>
</dbReference>
<feature type="chain" id="PRO_5040799744" evidence="5">
    <location>
        <begin position="19"/>
        <end position="264"/>
    </location>
</feature>
<organism evidence="7 8">
    <name type="scientific">Phytophthora fragariaefolia</name>
    <dbReference type="NCBI Taxonomy" id="1490495"/>
    <lineage>
        <taxon>Eukaryota</taxon>
        <taxon>Sar</taxon>
        <taxon>Stramenopiles</taxon>
        <taxon>Oomycota</taxon>
        <taxon>Peronosporomycetes</taxon>
        <taxon>Peronosporales</taxon>
        <taxon>Peronosporaceae</taxon>
        <taxon>Phytophthora</taxon>
    </lineage>
</organism>
<dbReference type="Proteomes" id="UP001165121">
    <property type="component" value="Unassembled WGS sequence"/>
</dbReference>
<dbReference type="Gene3D" id="1.10.530.10">
    <property type="match status" value="1"/>
</dbReference>
<dbReference type="PIRSF" id="PIRSF001060">
    <property type="entry name" value="Endochitinase"/>
    <property type="match status" value="1"/>
</dbReference>
<name>A0A9W7CNF5_9STRA</name>
<evidence type="ECO:0000313" key="7">
    <source>
        <dbReference type="EMBL" id="GMF32823.1"/>
    </source>
</evidence>
<keyword evidence="5" id="KW-0732">Signal</keyword>
<dbReference type="PANTHER" id="PTHR22595">
    <property type="entry name" value="CHITINASE-RELATED"/>
    <property type="match status" value="1"/>
</dbReference>
<dbReference type="Pfam" id="PF00182">
    <property type="entry name" value="Glyco_hydro_19"/>
    <property type="match status" value="1"/>
</dbReference>
<proteinExistence type="predicted"/>
<dbReference type="GO" id="GO:0004568">
    <property type="term" value="F:chitinase activity"/>
    <property type="evidence" value="ECO:0007669"/>
    <property type="project" value="InterPro"/>
</dbReference>
<dbReference type="EMBL" id="BSXT01000710">
    <property type="protein sequence ID" value="GMF32823.1"/>
    <property type="molecule type" value="Genomic_DNA"/>
</dbReference>
<keyword evidence="1" id="KW-0611">Plant defense</keyword>
<evidence type="ECO:0000256" key="4">
    <source>
        <dbReference type="SAM" id="MobiDB-lite"/>
    </source>
</evidence>
<dbReference type="InterPro" id="IPR000726">
    <property type="entry name" value="Glyco_hydro_19_cat"/>
</dbReference>
<keyword evidence="8" id="KW-1185">Reference proteome</keyword>
<reference evidence="7" key="1">
    <citation type="submission" date="2023-04" db="EMBL/GenBank/DDBJ databases">
        <title>Phytophthora fragariaefolia NBRC 109709.</title>
        <authorList>
            <person name="Ichikawa N."/>
            <person name="Sato H."/>
            <person name="Tonouchi N."/>
        </authorList>
    </citation>
    <scope>NUCLEOTIDE SEQUENCE</scope>
    <source>
        <strain evidence="7">NBRC 109709</strain>
    </source>
</reference>
<feature type="disulfide bond" evidence="3">
    <location>
        <begin position="227"/>
        <end position="262"/>
    </location>
</feature>
<dbReference type="GO" id="GO:0006032">
    <property type="term" value="P:chitin catabolic process"/>
    <property type="evidence" value="ECO:0007669"/>
    <property type="project" value="InterPro"/>
</dbReference>
<evidence type="ECO:0000256" key="3">
    <source>
        <dbReference type="PIRSR" id="PIRSR001060-2"/>
    </source>
</evidence>
<sequence>MKFIGFIASVALLGLAAADSCKHSRFTIKPPVTSTSTEVDSVASSSSGSSVTIPTTTEDEYSSSSISSFSGTSSTISAASSSTSGSQPNFAQFFDQDKFHMMFPDAVSVYNLTVSSVQQATEEYAWNTYTVWQYCDNTTMSCAPGCRYHGRGPIQLSWNYNYYSAGQALGIDLLSNPDIVANDTKVTWLTALWFWMSEQGSHSIHDVVAGENGFAEATKVINGALECGPNAPNKANEQQRVEYYTKMCDALDVQPLGSSSSCNA</sequence>
<dbReference type="CDD" id="cd00325">
    <property type="entry name" value="chitinase_GH19"/>
    <property type="match status" value="1"/>
</dbReference>
<dbReference type="PANTHER" id="PTHR22595:SF79">
    <property type="entry name" value="CHITINASE 12"/>
    <property type="match status" value="1"/>
</dbReference>
<accession>A0A9W7CNF5</accession>
<keyword evidence="2 3" id="KW-1015">Disulfide bond</keyword>
<evidence type="ECO:0000256" key="2">
    <source>
        <dbReference type="ARBA" id="ARBA00023157"/>
    </source>
</evidence>
<dbReference type="OrthoDB" id="72330at2759"/>